<dbReference type="Pfam" id="PF00300">
    <property type="entry name" value="His_Phos_1"/>
    <property type="match status" value="1"/>
</dbReference>
<dbReference type="Gene3D" id="3.90.79.10">
    <property type="entry name" value="Nucleoside Triphosphate Pyrophosphohydrolase"/>
    <property type="match status" value="1"/>
</dbReference>
<dbReference type="EMBL" id="BAAAMN010000017">
    <property type="protein sequence ID" value="GAA2032845.1"/>
    <property type="molecule type" value="Genomic_DNA"/>
</dbReference>
<dbReference type="Proteomes" id="UP001501461">
    <property type="component" value="Unassembled WGS sequence"/>
</dbReference>
<dbReference type="CDD" id="cd03673">
    <property type="entry name" value="NUDIX_Ap6A_hydrolase"/>
    <property type="match status" value="1"/>
</dbReference>
<dbReference type="InterPro" id="IPR051325">
    <property type="entry name" value="Nudix_hydrolase_domain"/>
</dbReference>
<reference evidence="3 4" key="1">
    <citation type="journal article" date="2019" name="Int. J. Syst. Evol. Microbiol.">
        <title>The Global Catalogue of Microorganisms (GCM) 10K type strain sequencing project: providing services to taxonomists for standard genome sequencing and annotation.</title>
        <authorList>
            <consortium name="The Broad Institute Genomics Platform"/>
            <consortium name="The Broad Institute Genome Sequencing Center for Infectious Disease"/>
            <person name="Wu L."/>
            <person name="Ma J."/>
        </authorList>
    </citation>
    <scope>NUCLEOTIDE SEQUENCE [LARGE SCALE GENOMIC DNA]</scope>
    <source>
        <strain evidence="3 4">JCM 13595</strain>
    </source>
</reference>
<dbReference type="InterPro" id="IPR000086">
    <property type="entry name" value="NUDIX_hydrolase_dom"/>
</dbReference>
<dbReference type="PANTHER" id="PTHR21340">
    <property type="entry name" value="DIADENOSINE 5,5-P1,P4-TETRAPHOSPHATE PYROPHOSPHOHYDROLASE MUTT"/>
    <property type="match status" value="1"/>
</dbReference>
<organism evidence="3 4">
    <name type="scientific">Yaniella flava</name>
    <dbReference type="NCBI Taxonomy" id="287930"/>
    <lineage>
        <taxon>Bacteria</taxon>
        <taxon>Bacillati</taxon>
        <taxon>Actinomycetota</taxon>
        <taxon>Actinomycetes</taxon>
        <taxon>Micrococcales</taxon>
        <taxon>Micrococcaceae</taxon>
        <taxon>Yaniella</taxon>
    </lineage>
</organism>
<dbReference type="InterPro" id="IPR015797">
    <property type="entry name" value="NUDIX_hydrolase-like_dom_sf"/>
</dbReference>
<proteinExistence type="predicted"/>
<dbReference type="RefSeq" id="WP_343956665.1">
    <property type="nucleotide sequence ID" value="NZ_BAAAMN010000017.1"/>
</dbReference>
<dbReference type="SUPFAM" id="SSF53254">
    <property type="entry name" value="Phosphoglycerate mutase-like"/>
    <property type="match status" value="1"/>
</dbReference>
<dbReference type="PANTHER" id="PTHR21340:SF0">
    <property type="entry name" value="BIS(5'-NUCLEOSYL)-TETRAPHOSPHATASE [ASYMMETRICAL]"/>
    <property type="match status" value="1"/>
</dbReference>
<keyword evidence="4" id="KW-1185">Reference proteome</keyword>
<evidence type="ECO:0000313" key="3">
    <source>
        <dbReference type="EMBL" id="GAA2032845.1"/>
    </source>
</evidence>
<sequence>MRAAKRIGKLTTTRVTAATTEQGLNAKIVAAGTIPWRIKAGQLQVLLIHRPEYDDWSWPKGRLDAEETLPETAWRETKEEIGLQLTLGIPLGIVRYKTANGNNRKEVWYWAARVVDQKPRPDANEVDDTHWASIDEARQLLTKKLDEKPLDALAEAYTQKHLATVPFIVLRQAKAIPAESWTKDEIDRPLADSGYTQAKAMAKLLRGWTPSRILTSKYTRSLETIAPFVKRHGGAVRPKKWLNIKTAKSHPKFMAKRLRQEFKRHEPALLCSQPSVVKRILKEIKSWIREDNKSVVNPKHVYTKKKANLAPGSILVVHRATHLGGKIVSVERYEPFVP</sequence>
<dbReference type="Gene3D" id="3.40.50.1240">
    <property type="entry name" value="Phosphoglycerate mutase-like"/>
    <property type="match status" value="1"/>
</dbReference>
<accession>A0ABN2UAW5</accession>
<dbReference type="InterPro" id="IPR020084">
    <property type="entry name" value="NUDIX_hydrolase_CS"/>
</dbReference>
<dbReference type="Pfam" id="PF00293">
    <property type="entry name" value="NUDIX"/>
    <property type="match status" value="1"/>
</dbReference>
<feature type="domain" description="Nudix hydrolase" evidence="2">
    <location>
        <begin position="26"/>
        <end position="155"/>
    </location>
</feature>
<protein>
    <submittedName>
        <fullName evidence="3">NUDIX hydrolase</fullName>
    </submittedName>
</protein>
<dbReference type="InterPro" id="IPR029033">
    <property type="entry name" value="His_PPase_superfam"/>
</dbReference>
<comment type="caution">
    <text evidence="3">The sequence shown here is derived from an EMBL/GenBank/DDBJ whole genome shotgun (WGS) entry which is preliminary data.</text>
</comment>
<dbReference type="GO" id="GO:0016787">
    <property type="term" value="F:hydrolase activity"/>
    <property type="evidence" value="ECO:0007669"/>
    <property type="project" value="UniProtKB-KW"/>
</dbReference>
<keyword evidence="1 3" id="KW-0378">Hydrolase</keyword>
<evidence type="ECO:0000259" key="2">
    <source>
        <dbReference type="PROSITE" id="PS51462"/>
    </source>
</evidence>
<evidence type="ECO:0000256" key="1">
    <source>
        <dbReference type="ARBA" id="ARBA00022801"/>
    </source>
</evidence>
<evidence type="ECO:0000313" key="4">
    <source>
        <dbReference type="Proteomes" id="UP001501461"/>
    </source>
</evidence>
<name>A0ABN2UAW5_9MICC</name>
<dbReference type="SUPFAM" id="SSF55811">
    <property type="entry name" value="Nudix"/>
    <property type="match status" value="1"/>
</dbReference>
<dbReference type="InterPro" id="IPR013078">
    <property type="entry name" value="His_Pase_superF_clade-1"/>
</dbReference>
<dbReference type="PROSITE" id="PS00893">
    <property type="entry name" value="NUDIX_BOX"/>
    <property type="match status" value="1"/>
</dbReference>
<gene>
    <name evidence="3" type="ORF">GCM10009720_11560</name>
</gene>
<dbReference type="PROSITE" id="PS51462">
    <property type="entry name" value="NUDIX"/>
    <property type="match status" value="1"/>
</dbReference>